<proteinExistence type="inferred from homology"/>
<evidence type="ECO:0000256" key="6">
    <source>
        <dbReference type="RuleBase" id="RU369013"/>
    </source>
</evidence>
<evidence type="ECO:0000256" key="3">
    <source>
        <dbReference type="ARBA" id="ARBA00022692"/>
    </source>
</evidence>
<dbReference type="GO" id="GO:0030134">
    <property type="term" value="C:COPII-coated ER to Golgi transport vesicle"/>
    <property type="evidence" value="ECO:0007669"/>
    <property type="project" value="TreeGrafter"/>
</dbReference>
<dbReference type="PANTHER" id="PTHR10984">
    <property type="entry name" value="ENDOPLASMIC RETICULUM-GOLGI INTERMEDIATE COMPARTMENT PROTEIN"/>
    <property type="match status" value="1"/>
</dbReference>
<organism evidence="9 10">
    <name type="scientific">Cyberlindnera jadinii (strain ATCC 18201 / CBS 1600 / BCRC 20928 / JCM 3617 / NBRC 0987 / NRRL Y-1542)</name>
    <name type="common">Torula yeast</name>
    <name type="synonym">Candida utilis</name>
    <dbReference type="NCBI Taxonomy" id="983966"/>
    <lineage>
        <taxon>Eukaryota</taxon>
        <taxon>Fungi</taxon>
        <taxon>Dikarya</taxon>
        <taxon>Ascomycota</taxon>
        <taxon>Saccharomycotina</taxon>
        <taxon>Saccharomycetes</taxon>
        <taxon>Phaffomycetales</taxon>
        <taxon>Phaffomycetaceae</taxon>
        <taxon>Cyberlindnera</taxon>
    </lineage>
</organism>
<dbReference type="Pfam" id="PF07970">
    <property type="entry name" value="COPIIcoated_ERV"/>
    <property type="match status" value="1"/>
</dbReference>
<dbReference type="GO" id="GO:0005789">
    <property type="term" value="C:endoplasmic reticulum membrane"/>
    <property type="evidence" value="ECO:0007669"/>
    <property type="project" value="UniProtKB-SubCell"/>
</dbReference>
<keyword evidence="5" id="KW-0472">Membrane</keyword>
<keyword evidence="4" id="KW-1133">Transmembrane helix</keyword>
<dbReference type="GO" id="GO:0006890">
    <property type="term" value="P:retrograde vesicle-mediated transport, Golgi to endoplasmic reticulum"/>
    <property type="evidence" value="ECO:0007669"/>
    <property type="project" value="TreeGrafter"/>
</dbReference>
<dbReference type="PANTHER" id="PTHR10984:SF25">
    <property type="entry name" value="ENDOPLASMIC RETICULUM-GOLGI INTERMEDIATE COMPARTMENT PROTEIN 3"/>
    <property type="match status" value="1"/>
</dbReference>
<comment type="subcellular location">
    <subcellularLocation>
        <location evidence="6">Endoplasmic reticulum membrane</location>
        <topology evidence="6">Multi-pass membrane protein</topology>
    </subcellularLocation>
    <subcellularLocation>
        <location evidence="6">Endoplasmic reticulum-Golgi intermediate compartment membrane</location>
        <topology evidence="6">Multi-pass membrane protein</topology>
    </subcellularLocation>
    <subcellularLocation>
        <location evidence="6">Golgi apparatus membrane</location>
        <topology evidence="6">Multi-pass membrane protein</topology>
    </subcellularLocation>
    <subcellularLocation>
        <location evidence="1">Membrane</location>
        <topology evidence="1">Multi-pass membrane protein</topology>
    </subcellularLocation>
</comment>
<keyword evidence="6" id="KW-0813">Transport</keyword>
<evidence type="ECO:0000313" key="10">
    <source>
        <dbReference type="Proteomes" id="UP000094389"/>
    </source>
</evidence>
<dbReference type="STRING" id="983966.A0A1E4S402"/>
<sequence>MSKKGGLLSLDAFSKTVEDVRIKTRSGGLITVGCIMMLIVLISNEWSAFNKIAIRPELVVDRDSNAKLDINLDVTFPDLPCDMMSMDIMDVSGELQVDIQKYGFVKIRLDPKGNKIEESELMIGDDEKKKDVPDDWCGPCYGARDQSKNEGKPKSEQVCCDDCEAVRKAYAEIGWAFFDGKDITQCEAEGYVKKINERWDEGCRVVGKAQLNRIDGNLHFAPGASFSAPQRHVHDLSLYNRDSDHSFKHKINHFSFGPSLEPLHASDVQDLSSHPLDNFESNIGAKQHVFSYYLKVVPTRYEYLNGTVLDTYQFSATTHDRPLSGGRDEDHPNTVHARGGIPGVFFNFEMSALKVINKETYGTTWAGFLLNAVSAIGGILTVGGVLDRTVYAANRALKGKKEK</sequence>
<name>A0A1E4S402_CYBJN</name>
<evidence type="ECO:0000256" key="2">
    <source>
        <dbReference type="ARBA" id="ARBA00005648"/>
    </source>
</evidence>
<evidence type="ECO:0000313" key="9">
    <source>
        <dbReference type="EMBL" id="ODV74234.1"/>
    </source>
</evidence>
<dbReference type="Proteomes" id="UP000094389">
    <property type="component" value="Unassembled WGS sequence"/>
</dbReference>
<keyword evidence="3" id="KW-0812">Transmembrane</keyword>
<protein>
    <recommendedName>
        <fullName evidence="6">Endoplasmic reticulum-Golgi intermediate compartment protein</fullName>
    </recommendedName>
</protein>
<keyword evidence="6" id="KW-0333">Golgi apparatus</keyword>
<feature type="domain" description="Endoplasmic reticulum vesicle transporter N-terminal" evidence="8">
    <location>
        <begin position="8"/>
        <end position="96"/>
    </location>
</feature>
<evidence type="ECO:0000256" key="1">
    <source>
        <dbReference type="ARBA" id="ARBA00004141"/>
    </source>
</evidence>
<keyword evidence="6" id="KW-0931">ER-Golgi transport</keyword>
<comment type="function">
    <text evidence="6">Plays a role in transport between endoplasmic reticulum and Golgi.</text>
</comment>
<evidence type="ECO:0000259" key="7">
    <source>
        <dbReference type="Pfam" id="PF07970"/>
    </source>
</evidence>
<dbReference type="EMBL" id="KV453928">
    <property type="protein sequence ID" value="ODV74234.1"/>
    <property type="molecule type" value="Genomic_DNA"/>
</dbReference>
<dbReference type="GO" id="GO:0000139">
    <property type="term" value="C:Golgi membrane"/>
    <property type="evidence" value="ECO:0007669"/>
    <property type="project" value="UniProtKB-SubCell"/>
</dbReference>
<reference evidence="9 10" key="1">
    <citation type="journal article" date="2016" name="Proc. Natl. Acad. Sci. U.S.A.">
        <title>Comparative genomics of biotechnologically important yeasts.</title>
        <authorList>
            <person name="Riley R."/>
            <person name="Haridas S."/>
            <person name="Wolfe K.H."/>
            <person name="Lopes M.R."/>
            <person name="Hittinger C.T."/>
            <person name="Goeker M."/>
            <person name="Salamov A.A."/>
            <person name="Wisecaver J.H."/>
            <person name="Long T.M."/>
            <person name="Calvey C.H."/>
            <person name="Aerts A.L."/>
            <person name="Barry K.W."/>
            <person name="Choi C."/>
            <person name="Clum A."/>
            <person name="Coughlan A.Y."/>
            <person name="Deshpande S."/>
            <person name="Douglass A.P."/>
            <person name="Hanson S.J."/>
            <person name="Klenk H.-P."/>
            <person name="LaButti K.M."/>
            <person name="Lapidus A."/>
            <person name="Lindquist E.A."/>
            <person name="Lipzen A.M."/>
            <person name="Meier-Kolthoff J.P."/>
            <person name="Ohm R.A."/>
            <person name="Otillar R.P."/>
            <person name="Pangilinan J.L."/>
            <person name="Peng Y."/>
            <person name="Rokas A."/>
            <person name="Rosa C.A."/>
            <person name="Scheuner C."/>
            <person name="Sibirny A.A."/>
            <person name="Slot J.C."/>
            <person name="Stielow J.B."/>
            <person name="Sun H."/>
            <person name="Kurtzman C.P."/>
            <person name="Blackwell M."/>
            <person name="Grigoriev I.V."/>
            <person name="Jeffries T.W."/>
        </authorList>
    </citation>
    <scope>NUCLEOTIDE SEQUENCE [LARGE SCALE GENOMIC DNA]</scope>
    <source>
        <strain evidence="10">ATCC 18201 / CBS 1600 / BCRC 20928 / JCM 3617 / NBRC 0987 / NRRL Y-1542</strain>
    </source>
</reference>
<evidence type="ECO:0000256" key="5">
    <source>
        <dbReference type="ARBA" id="ARBA00023136"/>
    </source>
</evidence>
<evidence type="ECO:0000259" key="8">
    <source>
        <dbReference type="Pfam" id="PF13850"/>
    </source>
</evidence>
<dbReference type="Pfam" id="PF13850">
    <property type="entry name" value="ERGIC_N"/>
    <property type="match status" value="1"/>
</dbReference>
<feature type="domain" description="Endoplasmic reticulum vesicle transporter C-terminal" evidence="7">
    <location>
        <begin position="140"/>
        <end position="387"/>
    </location>
</feature>
<keyword evidence="6" id="KW-0256">Endoplasmic reticulum</keyword>
<dbReference type="GeneID" id="30989089"/>
<dbReference type="OMA" id="QRHEGCR"/>
<dbReference type="GO" id="GO:0006888">
    <property type="term" value="P:endoplasmic reticulum to Golgi vesicle-mediated transport"/>
    <property type="evidence" value="ECO:0007669"/>
    <property type="project" value="UniProtKB-UniRule"/>
</dbReference>
<dbReference type="OrthoDB" id="270930at2759"/>
<dbReference type="GO" id="GO:0033116">
    <property type="term" value="C:endoplasmic reticulum-Golgi intermediate compartment membrane"/>
    <property type="evidence" value="ECO:0007669"/>
    <property type="project" value="UniProtKB-SubCell"/>
</dbReference>
<dbReference type="InterPro" id="IPR045888">
    <property type="entry name" value="Erv"/>
</dbReference>
<dbReference type="InterPro" id="IPR012936">
    <property type="entry name" value="Erv_C"/>
</dbReference>
<dbReference type="RefSeq" id="XP_020071273.1">
    <property type="nucleotide sequence ID" value="XM_020214693.1"/>
</dbReference>
<comment type="similarity">
    <text evidence="2 6">Belongs to the ERGIC family.</text>
</comment>
<dbReference type="InterPro" id="IPR039542">
    <property type="entry name" value="Erv_N"/>
</dbReference>
<accession>A0A1E4S402</accession>
<keyword evidence="10" id="KW-1185">Reference proteome</keyword>
<dbReference type="AlphaFoldDB" id="A0A1E4S402"/>
<evidence type="ECO:0000256" key="4">
    <source>
        <dbReference type="ARBA" id="ARBA00022989"/>
    </source>
</evidence>
<gene>
    <name evidence="9" type="ORF">CYBJADRAFT_166933</name>
</gene>